<proteinExistence type="predicted"/>
<dbReference type="VEuPathDB" id="FungiDB:AeMF1_009835"/>
<feature type="coiled-coil region" evidence="1">
    <location>
        <begin position="760"/>
        <end position="815"/>
    </location>
</feature>
<feature type="coiled-coil region" evidence="1">
    <location>
        <begin position="845"/>
        <end position="904"/>
    </location>
</feature>
<dbReference type="EMBL" id="VJMJ01000159">
    <property type="protein sequence ID" value="KAF0729955.1"/>
    <property type="molecule type" value="Genomic_DNA"/>
</dbReference>
<feature type="compositionally biased region" description="Acidic residues" evidence="2">
    <location>
        <begin position="104"/>
        <end position="121"/>
    </location>
</feature>
<gene>
    <name evidence="3" type="ORF">Ae201684_012594</name>
</gene>
<dbReference type="VEuPathDB" id="FungiDB:AeMF1_009836"/>
<protein>
    <submittedName>
        <fullName evidence="3">Uncharacterized protein</fullName>
    </submittedName>
</protein>
<sequence length="1009" mass="115966">MLTKEYIADTIQFEGMESAQTKKNRNALSAAIKRLGEVEAGRLVAAFMALDHNCKKDWAAGNHMIAKLLDDGFSHNQIRQLLRVGGTRIRRITKEMAARSGDEHTDDDDVNPTDDDDEQDEAEARALRFEIKQLEARLSQRRSNKSRSLQLPWKDIAQVMEGMRHASTSDRRLLVSQLQANRRLAPFLLQWAAQHHLQAPVVTSRSTPFQLSHANIVANPTARTQTLDWLSQSVYHNMDRLYQRYHYPPNVTGRHFDGFYDFSDPDFLRVVRHQIDLPVPLEVAFPMFKEGYIDRQSFRSPSPKVMNEIRQYFQVQTLDEEARRVVSPHMWYINRKSLVSGYEDKLLFRVFFEENRVIVAGQTVYEDELIPKGKSTETKLVIMLVLERLENGHTRMRCLSLTPPKLKRDGYYSLEEEALEEGLDLSNCPEELKESKFEQHMAVKMAQGCHSIDEYFKGVFSPILSYCIHTGCSSSSSPAACPPAVAALSSHLRRLSSCHAHSRTSSWSGVDALEAQSMADVSGLERGFTAERRLSPPPEQFHMSAASTSAVDALNAQVESAKVDVLKKRIDELQAENEQLRFLHQKSEKETHEFVAYFQRELGAREKVTTKLSEDLSEAKTRFHDETDQLKAKFDSETKQLVHTAKVVEQTLSDKLKIAQEDLSKLEIFRDMKQSLEAKLESLSETLEAERAAHRDAISALERKFLEEKARHQKETDKRIEKIKQQSREDARNVLDADTRKIVTDNKRMGDELRFQLQTTDELTREKSMLENANKALKREIQMHLDKELEYAKYGQKQTREIKQLQAKVKTLEKSLGDIVHSFEKEKHLLTMKTEKELDDVSVDAEGLRKLVKLKNKELRNMKRLAQTILDQRTDVEQFFLDSLELVKSEMLQERKRIVQAEKLQDAQLTPAERGLKFPRLRTHTTTSNNPPQALDKVDLRALTWEDRERVLRLLFAKINSVQGFFDAPRPPDDDQRFETPFLTEVDHASSGPSATRHFPSRPPTHADG</sequence>
<dbReference type="PANTHER" id="PTHR14845:SF0">
    <property type="entry name" value="DUF4515 DOMAIN-CONTAINING PROTEIN"/>
    <property type="match status" value="1"/>
</dbReference>
<evidence type="ECO:0000256" key="2">
    <source>
        <dbReference type="SAM" id="MobiDB-lite"/>
    </source>
</evidence>
<feature type="region of interest" description="Disordered" evidence="2">
    <location>
        <begin position="915"/>
        <end position="934"/>
    </location>
</feature>
<feature type="region of interest" description="Disordered" evidence="2">
    <location>
        <begin position="95"/>
        <end position="121"/>
    </location>
</feature>
<organism evidence="3 4">
    <name type="scientific">Aphanomyces euteiches</name>
    <dbReference type="NCBI Taxonomy" id="100861"/>
    <lineage>
        <taxon>Eukaryota</taxon>
        <taxon>Sar</taxon>
        <taxon>Stramenopiles</taxon>
        <taxon>Oomycota</taxon>
        <taxon>Saprolegniomycetes</taxon>
        <taxon>Saprolegniales</taxon>
        <taxon>Verrucalvaceae</taxon>
        <taxon>Aphanomyces</taxon>
    </lineage>
</organism>
<evidence type="ECO:0000313" key="3">
    <source>
        <dbReference type="EMBL" id="KAF0729955.1"/>
    </source>
</evidence>
<feature type="region of interest" description="Disordered" evidence="2">
    <location>
        <begin position="710"/>
        <end position="732"/>
    </location>
</feature>
<keyword evidence="1" id="KW-0175">Coiled coil</keyword>
<keyword evidence="4" id="KW-1185">Reference proteome</keyword>
<dbReference type="PANTHER" id="PTHR14845">
    <property type="entry name" value="COILED-COIL DOMAIN-CONTAINING 166"/>
    <property type="match status" value="1"/>
</dbReference>
<comment type="caution">
    <text evidence="3">The sequence shown here is derived from an EMBL/GenBank/DDBJ whole genome shotgun (WGS) entry which is preliminary data.</text>
</comment>
<accession>A0A6G0WRD0</accession>
<feature type="region of interest" description="Disordered" evidence="2">
    <location>
        <begin position="965"/>
        <end position="1009"/>
    </location>
</feature>
<reference evidence="3 4" key="1">
    <citation type="submission" date="2019-07" db="EMBL/GenBank/DDBJ databases">
        <title>Genomics analysis of Aphanomyces spp. identifies a new class of oomycete effector associated with host adaptation.</title>
        <authorList>
            <person name="Gaulin E."/>
        </authorList>
    </citation>
    <scope>NUCLEOTIDE SEQUENCE [LARGE SCALE GENOMIC DNA]</scope>
    <source>
        <strain evidence="3 4">ATCC 201684</strain>
    </source>
</reference>
<dbReference type="Proteomes" id="UP000481153">
    <property type="component" value="Unassembled WGS sequence"/>
</dbReference>
<evidence type="ECO:0000256" key="1">
    <source>
        <dbReference type="SAM" id="Coils"/>
    </source>
</evidence>
<name>A0A6G0WRD0_9STRA</name>
<feature type="coiled-coil region" evidence="1">
    <location>
        <begin position="556"/>
        <end position="590"/>
    </location>
</feature>
<evidence type="ECO:0000313" key="4">
    <source>
        <dbReference type="Proteomes" id="UP000481153"/>
    </source>
</evidence>
<dbReference type="AlphaFoldDB" id="A0A6G0WRD0"/>